<dbReference type="Proteomes" id="UP001138681">
    <property type="component" value="Unassembled WGS sequence"/>
</dbReference>
<evidence type="ECO:0000313" key="2">
    <source>
        <dbReference type="EMBL" id="MBV7258852.1"/>
    </source>
</evidence>
<reference evidence="2" key="1">
    <citation type="submission" date="2021-04" db="EMBL/GenBank/DDBJ databases">
        <authorList>
            <person name="Pira H."/>
            <person name="Risdian C."/>
            <person name="Wink J."/>
        </authorList>
    </citation>
    <scope>NUCLEOTIDE SEQUENCE</scope>
    <source>
        <strain evidence="2">WH158</strain>
    </source>
</reference>
<evidence type="ECO:0000256" key="1">
    <source>
        <dbReference type="SAM" id="Phobius"/>
    </source>
</evidence>
<keyword evidence="1" id="KW-0812">Transmembrane</keyword>
<keyword evidence="1" id="KW-0472">Membrane</keyword>
<feature type="transmembrane region" description="Helical" evidence="1">
    <location>
        <begin position="6"/>
        <end position="26"/>
    </location>
</feature>
<keyword evidence="1" id="KW-1133">Transmembrane helix</keyword>
<feature type="transmembrane region" description="Helical" evidence="1">
    <location>
        <begin position="38"/>
        <end position="58"/>
    </location>
</feature>
<organism evidence="2 3">
    <name type="scientific">Erythrobacter crassostreae</name>
    <dbReference type="NCBI Taxonomy" id="2828328"/>
    <lineage>
        <taxon>Bacteria</taxon>
        <taxon>Pseudomonadati</taxon>
        <taxon>Pseudomonadota</taxon>
        <taxon>Alphaproteobacteria</taxon>
        <taxon>Sphingomonadales</taxon>
        <taxon>Erythrobacteraceae</taxon>
        <taxon>Erythrobacter/Porphyrobacter group</taxon>
        <taxon>Erythrobacter</taxon>
    </lineage>
</organism>
<sequence>MTPTLWIAIIGTIAALAFAANGYRAIRAGPGHSANAGRLHITIVIAFLPLLWLTIALIQL</sequence>
<dbReference type="RefSeq" id="WP_218404119.1">
    <property type="nucleotide sequence ID" value="NZ_JAGSPC010000001.1"/>
</dbReference>
<name>A0A9X1F213_9SPHN</name>
<keyword evidence="3" id="KW-1185">Reference proteome</keyword>
<dbReference type="AlphaFoldDB" id="A0A9X1F213"/>
<proteinExistence type="predicted"/>
<comment type="caution">
    <text evidence="2">The sequence shown here is derived from an EMBL/GenBank/DDBJ whole genome shotgun (WGS) entry which is preliminary data.</text>
</comment>
<protein>
    <submittedName>
        <fullName evidence="2">Uncharacterized protein</fullName>
    </submittedName>
</protein>
<evidence type="ECO:0000313" key="3">
    <source>
        <dbReference type="Proteomes" id="UP001138681"/>
    </source>
</evidence>
<gene>
    <name evidence="2" type="ORF">KCG46_04570</name>
</gene>
<dbReference type="EMBL" id="JAGSPC010000001">
    <property type="protein sequence ID" value="MBV7258852.1"/>
    <property type="molecule type" value="Genomic_DNA"/>
</dbReference>
<accession>A0A9X1F213</accession>